<dbReference type="AlphaFoldDB" id="A0A9Q0HEV4"/>
<feature type="transmembrane region" description="Helical" evidence="7">
    <location>
        <begin position="172"/>
        <end position="195"/>
    </location>
</feature>
<comment type="function">
    <text evidence="7">Involved in protein precursor import into chloroplasts.</text>
</comment>
<comment type="subcellular location">
    <subcellularLocation>
        <location evidence="1">Plastid</location>
        <location evidence="1">Chloroplast inner membrane</location>
        <topology evidence="1">Multi-pass membrane protein</topology>
    </subcellularLocation>
    <subcellularLocation>
        <location evidence="7">Plastid</location>
        <location evidence="7">Chloroplast membrane</location>
        <topology evidence="7">Multi-pass membrane protein</topology>
    </subcellularLocation>
</comment>
<dbReference type="PANTHER" id="PTHR33510:SF5">
    <property type="entry name" value="PROTEIN TIC 20-II, CHLOROPLASTIC"/>
    <property type="match status" value="1"/>
</dbReference>
<evidence type="ECO:0000256" key="4">
    <source>
        <dbReference type="ARBA" id="ARBA00022780"/>
    </source>
</evidence>
<keyword evidence="7" id="KW-0150">Chloroplast</keyword>
<keyword evidence="7" id="KW-0934">Plastid</keyword>
<evidence type="ECO:0000256" key="3">
    <source>
        <dbReference type="ARBA" id="ARBA00022692"/>
    </source>
</evidence>
<gene>
    <name evidence="8" type="ORF">NE237_023895</name>
</gene>
<reference evidence="8" key="1">
    <citation type="journal article" date="2023" name="Plant J.">
        <title>The genome of the king protea, Protea cynaroides.</title>
        <authorList>
            <person name="Chang J."/>
            <person name="Duong T.A."/>
            <person name="Schoeman C."/>
            <person name="Ma X."/>
            <person name="Roodt D."/>
            <person name="Barker N."/>
            <person name="Li Z."/>
            <person name="Van de Peer Y."/>
            <person name="Mizrachi E."/>
        </authorList>
    </citation>
    <scope>NUCLEOTIDE SEQUENCE</scope>
    <source>
        <tissue evidence="8">Young leaves</tissue>
    </source>
</reference>
<evidence type="ECO:0000256" key="1">
    <source>
        <dbReference type="ARBA" id="ARBA00004478"/>
    </source>
</evidence>
<dbReference type="OrthoDB" id="414558at2759"/>
<sequence>MASNPLLRLSLHPSPQTLKKPYFSSTSVAVRFPHSLRSTIKISPRKAQLPSKTVCMSYQTVPATERLISVAAYFLPFFNGLQYGRYLFARYPNLGLLLEPILPLLSFYKSIPYASFVAFFALYLGIVRNPSFSRYVRFNSMQAVVLDVLLVLPLLIQRIINPGKGLGFRFLVMGYNAIFVFLVACFLYSLGFCILGRTPFLPFVAEAAERQL</sequence>
<comment type="caution">
    <text evidence="8">The sequence shown here is derived from an EMBL/GenBank/DDBJ whole genome shotgun (WGS) entry which is preliminary data.</text>
</comment>
<feature type="transmembrane region" description="Helical" evidence="7">
    <location>
        <begin position="67"/>
        <end position="87"/>
    </location>
</feature>
<protein>
    <recommendedName>
        <fullName evidence="7">Protein TIC 20</fullName>
    </recommendedName>
</protein>
<evidence type="ECO:0000313" key="9">
    <source>
        <dbReference type="Proteomes" id="UP001141806"/>
    </source>
</evidence>
<name>A0A9Q0HEV4_9MAGN</name>
<dbReference type="PANTHER" id="PTHR33510">
    <property type="entry name" value="PROTEIN TIC 20-II, CHLOROPLASTIC"/>
    <property type="match status" value="1"/>
</dbReference>
<dbReference type="Proteomes" id="UP001141806">
    <property type="component" value="Unassembled WGS sequence"/>
</dbReference>
<proteinExistence type="inferred from homology"/>
<dbReference type="GO" id="GO:0009706">
    <property type="term" value="C:chloroplast inner membrane"/>
    <property type="evidence" value="ECO:0007669"/>
    <property type="project" value="UniProtKB-SubCell"/>
</dbReference>
<dbReference type="Pfam" id="PF16166">
    <property type="entry name" value="TIC20"/>
    <property type="match status" value="1"/>
</dbReference>
<keyword evidence="4" id="KW-1001">Plastid inner membrane</keyword>
<keyword evidence="6 7" id="KW-0472">Membrane</keyword>
<organism evidence="8 9">
    <name type="scientific">Protea cynaroides</name>
    <dbReference type="NCBI Taxonomy" id="273540"/>
    <lineage>
        <taxon>Eukaryota</taxon>
        <taxon>Viridiplantae</taxon>
        <taxon>Streptophyta</taxon>
        <taxon>Embryophyta</taxon>
        <taxon>Tracheophyta</taxon>
        <taxon>Spermatophyta</taxon>
        <taxon>Magnoliopsida</taxon>
        <taxon>Proteales</taxon>
        <taxon>Proteaceae</taxon>
        <taxon>Protea</taxon>
    </lineage>
</organism>
<evidence type="ECO:0000313" key="8">
    <source>
        <dbReference type="EMBL" id="KAJ4963956.1"/>
    </source>
</evidence>
<dbReference type="InterPro" id="IPR005691">
    <property type="entry name" value="Tic20"/>
</dbReference>
<evidence type="ECO:0000256" key="5">
    <source>
        <dbReference type="ARBA" id="ARBA00022989"/>
    </source>
</evidence>
<evidence type="ECO:0000256" key="2">
    <source>
        <dbReference type="ARBA" id="ARBA00009596"/>
    </source>
</evidence>
<evidence type="ECO:0000256" key="6">
    <source>
        <dbReference type="ARBA" id="ARBA00023136"/>
    </source>
</evidence>
<evidence type="ECO:0000256" key="7">
    <source>
        <dbReference type="RuleBase" id="RU367003"/>
    </source>
</evidence>
<keyword evidence="9" id="KW-1185">Reference proteome</keyword>
<feature type="transmembrane region" description="Helical" evidence="7">
    <location>
        <begin position="138"/>
        <end position="160"/>
    </location>
</feature>
<keyword evidence="3 7" id="KW-0812">Transmembrane</keyword>
<accession>A0A9Q0HEV4</accession>
<keyword evidence="5 7" id="KW-1133">Transmembrane helix</keyword>
<comment type="similarity">
    <text evidence="2 7">Belongs to the Tic20 family.</text>
</comment>
<feature type="transmembrane region" description="Helical" evidence="7">
    <location>
        <begin position="107"/>
        <end position="126"/>
    </location>
</feature>
<dbReference type="EMBL" id="JAMYWD010000008">
    <property type="protein sequence ID" value="KAJ4963956.1"/>
    <property type="molecule type" value="Genomic_DNA"/>
</dbReference>